<dbReference type="Proteomes" id="UP000319852">
    <property type="component" value="Chromosome"/>
</dbReference>
<keyword evidence="1" id="KW-0472">Membrane</keyword>
<dbReference type="AlphaFoldDB" id="A0A517N0H7"/>
<evidence type="ECO:0000313" key="2">
    <source>
        <dbReference type="EMBL" id="QDT00641.1"/>
    </source>
</evidence>
<feature type="transmembrane region" description="Helical" evidence="1">
    <location>
        <begin position="24"/>
        <end position="48"/>
    </location>
</feature>
<organism evidence="2 3">
    <name type="scientific">Adhaeretor mobilis</name>
    <dbReference type="NCBI Taxonomy" id="1930276"/>
    <lineage>
        <taxon>Bacteria</taxon>
        <taxon>Pseudomonadati</taxon>
        <taxon>Planctomycetota</taxon>
        <taxon>Planctomycetia</taxon>
        <taxon>Pirellulales</taxon>
        <taxon>Lacipirellulaceae</taxon>
        <taxon>Adhaeretor</taxon>
    </lineage>
</organism>
<sequence>MVDLSTIRKQSQKLVGKYRLSTSWLVVIGMSVLLGTAIGLFLSSSLPIRWSLNRRARNWEPTAADLARPEDGLLAPNMNVVGEWFTGIGSTSLTIKPGGGSYEVKCDTGGCLWRCDFQREGIFAKSELRFDLPIIQYNPVAFDRVFAVRFRDKDYLLPPANVKRFMEYTSSIQEDDIDSLRWLAFVRR</sequence>
<proteinExistence type="predicted"/>
<reference evidence="2 3" key="1">
    <citation type="submission" date="2019-02" db="EMBL/GenBank/DDBJ databases">
        <title>Deep-cultivation of Planctomycetes and their phenomic and genomic characterization uncovers novel biology.</title>
        <authorList>
            <person name="Wiegand S."/>
            <person name="Jogler M."/>
            <person name="Boedeker C."/>
            <person name="Pinto D."/>
            <person name="Vollmers J."/>
            <person name="Rivas-Marin E."/>
            <person name="Kohn T."/>
            <person name="Peeters S.H."/>
            <person name="Heuer A."/>
            <person name="Rast P."/>
            <person name="Oberbeckmann S."/>
            <person name="Bunk B."/>
            <person name="Jeske O."/>
            <person name="Meyerdierks A."/>
            <person name="Storesund J.E."/>
            <person name="Kallscheuer N."/>
            <person name="Luecker S."/>
            <person name="Lage O.M."/>
            <person name="Pohl T."/>
            <person name="Merkel B.J."/>
            <person name="Hornburger P."/>
            <person name="Mueller R.-W."/>
            <person name="Bruemmer F."/>
            <person name="Labrenz M."/>
            <person name="Spormann A.M."/>
            <person name="Op den Camp H."/>
            <person name="Overmann J."/>
            <person name="Amann R."/>
            <person name="Jetten M.S.M."/>
            <person name="Mascher T."/>
            <person name="Medema M.H."/>
            <person name="Devos D.P."/>
            <person name="Kaster A.-K."/>
            <person name="Ovreas L."/>
            <person name="Rohde M."/>
            <person name="Galperin M.Y."/>
            <person name="Jogler C."/>
        </authorList>
    </citation>
    <scope>NUCLEOTIDE SEQUENCE [LARGE SCALE GENOMIC DNA]</scope>
    <source>
        <strain evidence="2 3">HG15A2</strain>
    </source>
</reference>
<accession>A0A517N0H7</accession>
<dbReference type="EMBL" id="CP036263">
    <property type="protein sequence ID" value="QDT00641.1"/>
    <property type="molecule type" value="Genomic_DNA"/>
</dbReference>
<keyword evidence="1" id="KW-0812">Transmembrane</keyword>
<gene>
    <name evidence="2" type="ORF">HG15A2_39800</name>
</gene>
<evidence type="ECO:0000256" key="1">
    <source>
        <dbReference type="SAM" id="Phobius"/>
    </source>
</evidence>
<protein>
    <submittedName>
        <fullName evidence="2">Uncharacterized protein</fullName>
    </submittedName>
</protein>
<keyword evidence="3" id="KW-1185">Reference proteome</keyword>
<keyword evidence="1" id="KW-1133">Transmembrane helix</keyword>
<dbReference type="KEGG" id="amob:HG15A2_39800"/>
<name>A0A517N0H7_9BACT</name>
<evidence type="ECO:0000313" key="3">
    <source>
        <dbReference type="Proteomes" id="UP000319852"/>
    </source>
</evidence>